<dbReference type="Pfam" id="PF12833">
    <property type="entry name" value="HTH_18"/>
    <property type="match status" value="1"/>
</dbReference>
<accession>A0A4R7Z1T2</accession>
<organism evidence="9 10">
    <name type="scientific">Halanaerobium saccharolyticum</name>
    <dbReference type="NCBI Taxonomy" id="43595"/>
    <lineage>
        <taxon>Bacteria</taxon>
        <taxon>Bacillati</taxon>
        <taxon>Bacillota</taxon>
        <taxon>Clostridia</taxon>
        <taxon>Halanaerobiales</taxon>
        <taxon>Halanaerobiaceae</taxon>
        <taxon>Halanaerobium</taxon>
    </lineage>
</organism>
<dbReference type="OrthoDB" id="1769137at2"/>
<evidence type="ECO:0000256" key="2">
    <source>
        <dbReference type="ARBA" id="ARBA00023015"/>
    </source>
</evidence>
<dbReference type="SMART" id="SM00448">
    <property type="entry name" value="REC"/>
    <property type="match status" value="1"/>
</dbReference>
<dbReference type="Proteomes" id="UP000294697">
    <property type="component" value="Unassembled WGS sequence"/>
</dbReference>
<name>A0A4R7Z1T2_9FIRM</name>
<reference evidence="9 10" key="1">
    <citation type="submission" date="2019-03" db="EMBL/GenBank/DDBJ databases">
        <title>Subsurface microbial communities from deep shales in Ohio and West Virginia, USA.</title>
        <authorList>
            <person name="Wrighton K."/>
        </authorList>
    </citation>
    <scope>NUCLEOTIDE SEQUENCE [LARGE SCALE GENOMIC DNA]</scope>
    <source>
        <strain evidence="9 10">MSL9.2</strain>
    </source>
</reference>
<dbReference type="PROSITE" id="PS50110">
    <property type="entry name" value="RESPONSE_REGULATORY"/>
    <property type="match status" value="1"/>
</dbReference>
<dbReference type="GO" id="GO:0043565">
    <property type="term" value="F:sequence-specific DNA binding"/>
    <property type="evidence" value="ECO:0007669"/>
    <property type="project" value="InterPro"/>
</dbReference>
<evidence type="ECO:0000256" key="3">
    <source>
        <dbReference type="ARBA" id="ARBA00023125"/>
    </source>
</evidence>
<evidence type="ECO:0000313" key="10">
    <source>
        <dbReference type="Proteomes" id="UP000294697"/>
    </source>
</evidence>
<gene>
    <name evidence="9" type="ORF">C8C77_12035</name>
</gene>
<evidence type="ECO:0000256" key="6">
    <source>
        <dbReference type="PROSITE-ProRule" id="PRU00169"/>
    </source>
</evidence>
<dbReference type="CDD" id="cd17536">
    <property type="entry name" value="REC_YesN-like"/>
    <property type="match status" value="1"/>
</dbReference>
<keyword evidence="2" id="KW-0805">Transcription regulation</keyword>
<dbReference type="PRINTS" id="PR00032">
    <property type="entry name" value="HTHARAC"/>
</dbReference>
<sequence>MYRLIVVDDENEIRHALSNYIPWSEMDFKFVDSFCNGKKAYEFLQKNEIDVVLCDIKMPVMNGIELAERIYKDNLACKVVFLSAHKEFEFAQKALSFGVEDYVLKPTKYEELLDVFQKVKVKLNNECRNNLKTENKEVKCNDNYNKKLIKRIINYINNNYQNANLEEAAEIVHFSPSYLSKFFKDCTGENFSAYLNKVKMEKAKEYLQNVDYHVYQISEKLGYSNPKNFSRSFKKFTGQTPSQFRRGNNNEK</sequence>
<dbReference type="InterPro" id="IPR020449">
    <property type="entry name" value="Tscrpt_reg_AraC-type_HTH"/>
</dbReference>
<protein>
    <recommendedName>
        <fullName evidence="1">Stage 0 sporulation protein A homolog</fullName>
    </recommendedName>
</protein>
<dbReference type="PROSITE" id="PS00041">
    <property type="entry name" value="HTH_ARAC_FAMILY_1"/>
    <property type="match status" value="1"/>
</dbReference>
<dbReference type="AlphaFoldDB" id="A0A4R7Z1T2"/>
<dbReference type="Pfam" id="PF00072">
    <property type="entry name" value="Response_reg"/>
    <property type="match status" value="1"/>
</dbReference>
<feature type="domain" description="HTH araC/xylS-type" evidence="7">
    <location>
        <begin position="150"/>
        <end position="247"/>
    </location>
</feature>
<dbReference type="SUPFAM" id="SSF52172">
    <property type="entry name" value="CheY-like"/>
    <property type="match status" value="1"/>
</dbReference>
<keyword evidence="3" id="KW-0238">DNA-binding</keyword>
<dbReference type="RefSeq" id="WP_111572811.1">
    <property type="nucleotide sequence ID" value="NZ_QLME01000019.1"/>
</dbReference>
<evidence type="ECO:0000313" key="9">
    <source>
        <dbReference type="EMBL" id="TDW01505.1"/>
    </source>
</evidence>
<dbReference type="SMART" id="SM00342">
    <property type="entry name" value="HTH_ARAC"/>
    <property type="match status" value="1"/>
</dbReference>
<dbReference type="PANTHER" id="PTHR43280">
    <property type="entry name" value="ARAC-FAMILY TRANSCRIPTIONAL REGULATOR"/>
    <property type="match status" value="1"/>
</dbReference>
<dbReference type="InterPro" id="IPR011006">
    <property type="entry name" value="CheY-like_superfamily"/>
</dbReference>
<evidence type="ECO:0000256" key="1">
    <source>
        <dbReference type="ARBA" id="ARBA00018672"/>
    </source>
</evidence>
<feature type="modified residue" description="4-aspartylphosphate" evidence="6">
    <location>
        <position position="55"/>
    </location>
</feature>
<evidence type="ECO:0000256" key="5">
    <source>
        <dbReference type="ARBA" id="ARBA00024867"/>
    </source>
</evidence>
<keyword evidence="4" id="KW-0804">Transcription</keyword>
<dbReference type="PANTHER" id="PTHR43280:SF28">
    <property type="entry name" value="HTH-TYPE TRANSCRIPTIONAL ACTIVATOR RHAS"/>
    <property type="match status" value="1"/>
</dbReference>
<dbReference type="Gene3D" id="1.10.10.60">
    <property type="entry name" value="Homeodomain-like"/>
    <property type="match status" value="2"/>
</dbReference>
<dbReference type="InterPro" id="IPR018062">
    <property type="entry name" value="HTH_AraC-typ_CS"/>
</dbReference>
<evidence type="ECO:0000259" key="7">
    <source>
        <dbReference type="PROSITE" id="PS01124"/>
    </source>
</evidence>
<dbReference type="PROSITE" id="PS01124">
    <property type="entry name" value="HTH_ARAC_FAMILY_2"/>
    <property type="match status" value="1"/>
</dbReference>
<comment type="caution">
    <text evidence="9">The sequence shown here is derived from an EMBL/GenBank/DDBJ whole genome shotgun (WGS) entry which is preliminary data.</text>
</comment>
<dbReference type="GO" id="GO:0003700">
    <property type="term" value="F:DNA-binding transcription factor activity"/>
    <property type="evidence" value="ECO:0007669"/>
    <property type="project" value="InterPro"/>
</dbReference>
<proteinExistence type="predicted"/>
<feature type="domain" description="Response regulatory" evidence="8">
    <location>
        <begin position="3"/>
        <end position="120"/>
    </location>
</feature>
<dbReference type="EMBL" id="SODA01000020">
    <property type="protein sequence ID" value="TDW01505.1"/>
    <property type="molecule type" value="Genomic_DNA"/>
</dbReference>
<dbReference type="InterPro" id="IPR001789">
    <property type="entry name" value="Sig_transdc_resp-reg_receiver"/>
</dbReference>
<comment type="function">
    <text evidence="5">May play the central regulatory role in sporulation. It may be an element of the effector pathway responsible for the activation of sporulation genes in response to nutritional stress. Spo0A may act in concert with spo0H (a sigma factor) to control the expression of some genes that are critical to the sporulation process.</text>
</comment>
<dbReference type="InterPro" id="IPR018060">
    <property type="entry name" value="HTH_AraC"/>
</dbReference>
<keyword evidence="6" id="KW-0597">Phosphoprotein</keyword>
<evidence type="ECO:0000256" key="4">
    <source>
        <dbReference type="ARBA" id="ARBA00023163"/>
    </source>
</evidence>
<dbReference type="Gene3D" id="3.40.50.2300">
    <property type="match status" value="1"/>
</dbReference>
<dbReference type="GO" id="GO:0000160">
    <property type="term" value="P:phosphorelay signal transduction system"/>
    <property type="evidence" value="ECO:0007669"/>
    <property type="project" value="InterPro"/>
</dbReference>
<dbReference type="SUPFAM" id="SSF46689">
    <property type="entry name" value="Homeodomain-like"/>
    <property type="match status" value="2"/>
</dbReference>
<evidence type="ECO:0000259" key="8">
    <source>
        <dbReference type="PROSITE" id="PS50110"/>
    </source>
</evidence>
<dbReference type="InterPro" id="IPR009057">
    <property type="entry name" value="Homeodomain-like_sf"/>
</dbReference>